<reference evidence="9 10" key="1">
    <citation type="submission" date="2015-12" db="EMBL/GenBank/DDBJ databases">
        <authorList>
            <person name="Bansal K."/>
            <person name="Midha S."/>
            <person name="Patil P.B."/>
        </authorList>
    </citation>
    <scope>NUCLEOTIDE SEQUENCE [LARGE SCALE GENOMIC DNA]</scope>
    <source>
        <strain evidence="9 10">LMG21719</strain>
    </source>
</reference>
<dbReference type="InterPro" id="IPR047869">
    <property type="entry name" value="YdcJ_bac-like"/>
</dbReference>
<evidence type="ECO:0000256" key="1">
    <source>
        <dbReference type="ARBA" id="ARBA00001954"/>
    </source>
</evidence>
<organism evidence="9 10">
    <name type="scientific">Xanthomonas cissicola</name>
    <dbReference type="NCBI Taxonomy" id="86186"/>
    <lineage>
        <taxon>Bacteria</taxon>
        <taxon>Pseudomonadati</taxon>
        <taxon>Pseudomonadota</taxon>
        <taxon>Gammaproteobacteria</taxon>
        <taxon>Lysobacterales</taxon>
        <taxon>Lysobacteraceae</taxon>
        <taxon>Xanthomonas</taxon>
    </lineage>
</organism>
<dbReference type="PANTHER" id="PTHR39479">
    <property type="match status" value="1"/>
</dbReference>
<dbReference type="SMART" id="SM01150">
    <property type="entry name" value="DUF1338"/>
    <property type="match status" value="1"/>
</dbReference>
<evidence type="ECO:0000256" key="8">
    <source>
        <dbReference type="ARBA" id="ARBA00035045"/>
    </source>
</evidence>
<dbReference type="EMBL" id="LOJT01000003">
    <property type="protein sequence ID" value="OOW76113.1"/>
    <property type="molecule type" value="Genomic_DNA"/>
</dbReference>
<dbReference type="InterPro" id="IPR009770">
    <property type="entry name" value="HGLS"/>
</dbReference>
<evidence type="ECO:0000256" key="2">
    <source>
        <dbReference type="ARBA" id="ARBA00022964"/>
    </source>
</evidence>
<dbReference type="PANTHER" id="PTHR39479:SF2">
    <property type="entry name" value="2-OXOADIPATE DIOXYGENASE_DECARBOXYLASE"/>
    <property type="match status" value="1"/>
</dbReference>
<dbReference type="CDD" id="cd16348">
    <property type="entry name" value="VOC_YdcJ_like"/>
    <property type="match status" value="1"/>
</dbReference>
<gene>
    <name evidence="9" type="ORF">Xant_15335</name>
</gene>
<keyword evidence="4" id="KW-0408">Iron</keyword>
<sequence length="455" mass="50031">MRDTAFISPDQIRSWFAQAMSDMYRTEVPLYGDLMSLVAQVNAQTLQANPALAQRLQRNDERARLDLERHGAIRVGTAAELATLRRLFAVMGMQPVGYYDLSVAGVPVHSTAFRPIDEAALSANPFRVFTSLLRLELIEDAALREQAQQILQQRQIFTAGALQLIERYEQQGGLDADQARQFVAETLETFRWHGDATVSLPTYRALSQAHKLIADVVSFHGPHINHLTPRTLDIDAAQEQMQRAGIDAKAVIEGPPRRRVPILLRQTSFKALEEPVRFVGDDGQPEHGTHTARFGEIEQRGLALTPKGRALYDALLAQARDADVAGSTGTDYATRLQTAFVAFPDDEALLRQEGLGYFRYALTDAGRADPAQVAAMPAETAIALGLVSADPIIYEDFLPVSAAGIFQSNLGGAEQRAYAAHSSRRSFEQALGAPVHDEFALYAQLERESLQGLLA</sequence>
<dbReference type="RefSeq" id="WP_078588716.1">
    <property type="nucleotide sequence ID" value="NZ_LOJT01000003.1"/>
</dbReference>
<keyword evidence="2" id="KW-0223">Dioxygenase</keyword>
<keyword evidence="10" id="KW-1185">Reference proteome</keyword>
<dbReference type="Gene3D" id="3.10.180.80">
    <property type="entry name" value="Uncharacterised protein PF07063, DUF1338"/>
    <property type="match status" value="1"/>
</dbReference>
<accession>A0ABX3M4W2</accession>
<comment type="caution">
    <text evidence="9">The sequence shown here is derived from an EMBL/GenBank/DDBJ whole genome shotgun (WGS) entry which is preliminary data.</text>
</comment>
<comment type="cofactor">
    <cofactor evidence="1">
        <name>Fe(2+)</name>
        <dbReference type="ChEBI" id="CHEBI:29033"/>
    </cofactor>
</comment>
<dbReference type="Proteomes" id="UP000190018">
    <property type="component" value="Unassembled WGS sequence"/>
</dbReference>
<evidence type="ECO:0000313" key="9">
    <source>
        <dbReference type="EMBL" id="OOW76113.1"/>
    </source>
</evidence>
<evidence type="ECO:0000256" key="6">
    <source>
        <dbReference type="ARBA" id="ARBA00035023"/>
    </source>
</evidence>
<protein>
    <recommendedName>
        <fullName evidence="7">2-oxoadipate dioxygenase/decarboxylase</fullName>
        <ecNumber evidence="6">1.13.11.93</ecNumber>
    </recommendedName>
    <alternativeName>
        <fullName evidence="8">2-hydroxyglutarate synthase</fullName>
    </alternativeName>
</protein>
<name>A0ABX3M4W2_9XANT</name>
<evidence type="ECO:0000256" key="3">
    <source>
        <dbReference type="ARBA" id="ARBA00023002"/>
    </source>
</evidence>
<keyword evidence="3" id="KW-0560">Oxidoreductase</keyword>
<dbReference type="EC" id="1.13.11.93" evidence="6"/>
<evidence type="ECO:0000256" key="5">
    <source>
        <dbReference type="ARBA" id="ARBA00035013"/>
    </source>
</evidence>
<dbReference type="Pfam" id="PF07063">
    <property type="entry name" value="HGLS"/>
    <property type="match status" value="1"/>
</dbReference>
<evidence type="ECO:0000313" key="10">
    <source>
        <dbReference type="Proteomes" id="UP000190018"/>
    </source>
</evidence>
<proteinExistence type="inferred from homology"/>
<evidence type="ECO:0000256" key="7">
    <source>
        <dbReference type="ARBA" id="ARBA00035034"/>
    </source>
</evidence>
<comment type="similarity">
    <text evidence="5">Belongs to the 2-oxoadipate dioxygenase/decarboxylase family.</text>
</comment>
<evidence type="ECO:0000256" key="4">
    <source>
        <dbReference type="ARBA" id="ARBA00023004"/>
    </source>
</evidence>